<sequence>ILMAIRSPSSSFSYRFTYQVFLSFRGTDTRYGFTGNLYKALIDKGIHTFIDDSDLQRGDEITPSLIKAIEESRIFVPVFSINYASSSYCLDELVHIIHYNRTMGRLVLPVFYGVDPTHVRHQNGSYGEDITKHEERYEYQFIGEIVNCISNKINRVSLHVAEYPVGLESRVQKVKLLLDKGSNDEVHMVGLY</sequence>
<evidence type="ECO:0000313" key="3">
    <source>
        <dbReference type="EMBL" id="MCI05557.1"/>
    </source>
</evidence>
<organism evidence="3 4">
    <name type="scientific">Trifolium medium</name>
    <dbReference type="NCBI Taxonomy" id="97028"/>
    <lineage>
        <taxon>Eukaryota</taxon>
        <taxon>Viridiplantae</taxon>
        <taxon>Streptophyta</taxon>
        <taxon>Embryophyta</taxon>
        <taxon>Tracheophyta</taxon>
        <taxon>Spermatophyta</taxon>
        <taxon>Magnoliopsida</taxon>
        <taxon>eudicotyledons</taxon>
        <taxon>Gunneridae</taxon>
        <taxon>Pentapetalae</taxon>
        <taxon>rosids</taxon>
        <taxon>fabids</taxon>
        <taxon>Fabales</taxon>
        <taxon>Fabaceae</taxon>
        <taxon>Papilionoideae</taxon>
        <taxon>50 kb inversion clade</taxon>
        <taxon>NPAAA clade</taxon>
        <taxon>Hologalegina</taxon>
        <taxon>IRL clade</taxon>
        <taxon>Trifolieae</taxon>
        <taxon>Trifolium</taxon>
    </lineage>
</organism>
<reference evidence="3 4" key="1">
    <citation type="journal article" date="2018" name="Front. Plant Sci.">
        <title>Red Clover (Trifolium pratense) and Zigzag Clover (T. medium) - A Picture of Genomic Similarities and Differences.</title>
        <authorList>
            <person name="Dluhosova J."/>
            <person name="Istvanek J."/>
            <person name="Nedelnik J."/>
            <person name="Repkova J."/>
        </authorList>
    </citation>
    <scope>NUCLEOTIDE SEQUENCE [LARGE SCALE GENOMIC DNA]</scope>
    <source>
        <strain evidence="4">cv. 10/8</strain>
        <tissue evidence="3">Leaf</tissue>
    </source>
</reference>
<dbReference type="SMART" id="SM00255">
    <property type="entry name" value="TIR"/>
    <property type="match status" value="1"/>
</dbReference>
<dbReference type="PANTHER" id="PTHR32009">
    <property type="entry name" value="TMV RESISTANCE PROTEIN N-LIKE"/>
    <property type="match status" value="1"/>
</dbReference>
<evidence type="ECO:0000259" key="2">
    <source>
        <dbReference type="PROSITE" id="PS50104"/>
    </source>
</evidence>
<evidence type="ECO:0000256" key="1">
    <source>
        <dbReference type="ARBA" id="ARBA00023027"/>
    </source>
</evidence>
<dbReference type="PANTHER" id="PTHR32009:SF144">
    <property type="entry name" value="RESISTANCE PROTEIN (TIR-NBS-LRR CLASS), PUTATIVE-RELATED"/>
    <property type="match status" value="1"/>
</dbReference>
<protein>
    <submittedName>
        <fullName evidence="3">Resistance protein</fullName>
    </submittedName>
</protein>
<dbReference type="SUPFAM" id="SSF52200">
    <property type="entry name" value="Toll/Interleukin receptor TIR domain"/>
    <property type="match status" value="1"/>
</dbReference>
<dbReference type="EMBL" id="LXQA010059027">
    <property type="protein sequence ID" value="MCI05557.1"/>
    <property type="molecule type" value="Genomic_DNA"/>
</dbReference>
<accession>A0A392P0M3</accession>
<keyword evidence="1" id="KW-0520">NAD</keyword>
<dbReference type="InterPro" id="IPR035897">
    <property type="entry name" value="Toll_tir_struct_dom_sf"/>
</dbReference>
<feature type="non-terminal residue" evidence="3">
    <location>
        <position position="192"/>
    </location>
</feature>
<feature type="domain" description="TIR" evidence="2">
    <location>
        <begin position="16"/>
        <end position="153"/>
    </location>
</feature>
<dbReference type="InterPro" id="IPR000157">
    <property type="entry name" value="TIR_dom"/>
</dbReference>
<comment type="caution">
    <text evidence="3">The sequence shown here is derived from an EMBL/GenBank/DDBJ whole genome shotgun (WGS) entry which is preliminary data.</text>
</comment>
<name>A0A392P0M3_9FABA</name>
<dbReference type="PROSITE" id="PS50104">
    <property type="entry name" value="TIR"/>
    <property type="match status" value="1"/>
</dbReference>
<dbReference type="AlphaFoldDB" id="A0A392P0M3"/>
<feature type="non-terminal residue" evidence="3">
    <location>
        <position position="1"/>
    </location>
</feature>
<dbReference type="Pfam" id="PF01582">
    <property type="entry name" value="TIR"/>
    <property type="match status" value="1"/>
</dbReference>
<evidence type="ECO:0000313" key="4">
    <source>
        <dbReference type="Proteomes" id="UP000265520"/>
    </source>
</evidence>
<dbReference type="GO" id="GO:0007165">
    <property type="term" value="P:signal transduction"/>
    <property type="evidence" value="ECO:0007669"/>
    <property type="project" value="InterPro"/>
</dbReference>
<keyword evidence="4" id="KW-1185">Reference proteome</keyword>
<dbReference type="Proteomes" id="UP000265520">
    <property type="component" value="Unassembled WGS sequence"/>
</dbReference>
<proteinExistence type="predicted"/>
<dbReference type="Gene3D" id="3.40.50.10140">
    <property type="entry name" value="Toll/interleukin-1 receptor homology (TIR) domain"/>
    <property type="match status" value="1"/>
</dbReference>